<sequence length="483" mass="54753">MWTFLFAVVLAQEKLELFFGDIDDVCWPEGSIYNIFETIAATADYAAFYTDDQITLKNINVHFTHIPGCSMVEGKQTRSVISLLRNARSLENSTAGYSVFLGPRLRSNCHFISDWIADATVEDEAHRSLYQISYVCQDFESFRYAETFLASQTGARVHIISFAVNIKDATLSHALEIFLRQKGWRTIVVLYETSPLVLQYRELAKNLQFYLSRTEPDRKGLNVVTIHKLQLDSDHREIVERFCNPCQAIVLLGGLLISHNFLEMVNNMSIFENSETAIIQVDPANVITYDALRFWRYILSENRILGAAAQCTFLMAALPVGQGFDISAYILETQIQVSLATAVALAIRLTYANYIEGDGVPPANRGFFDPLMEGSFSVPVLPNLTYRFSNDDGEAIEHYDFYFFTFKPAISAAATSISTLDFQEIFELNSVLLFPKRILTIVNHKVWPNPSRHLQRDYCLLSPCFQGIAMTTKTTHLFISKAF</sequence>
<evidence type="ECO:0008006" key="3">
    <source>
        <dbReference type="Google" id="ProtNLM"/>
    </source>
</evidence>
<name>A0A3P7NTG9_DIBLA</name>
<evidence type="ECO:0000313" key="2">
    <source>
        <dbReference type="Proteomes" id="UP000281553"/>
    </source>
</evidence>
<proteinExistence type="predicted"/>
<organism evidence="1 2">
    <name type="scientific">Dibothriocephalus latus</name>
    <name type="common">Fish tapeworm</name>
    <name type="synonym">Diphyllobothrium latum</name>
    <dbReference type="NCBI Taxonomy" id="60516"/>
    <lineage>
        <taxon>Eukaryota</taxon>
        <taxon>Metazoa</taxon>
        <taxon>Spiralia</taxon>
        <taxon>Lophotrochozoa</taxon>
        <taxon>Platyhelminthes</taxon>
        <taxon>Cestoda</taxon>
        <taxon>Eucestoda</taxon>
        <taxon>Diphyllobothriidea</taxon>
        <taxon>Diphyllobothriidae</taxon>
        <taxon>Dibothriocephalus</taxon>
    </lineage>
</organism>
<dbReference type="Proteomes" id="UP000281553">
    <property type="component" value="Unassembled WGS sequence"/>
</dbReference>
<evidence type="ECO:0000313" key="1">
    <source>
        <dbReference type="EMBL" id="VDN12209.1"/>
    </source>
</evidence>
<dbReference type="EMBL" id="UYRU01053339">
    <property type="protein sequence ID" value="VDN12209.1"/>
    <property type="molecule type" value="Genomic_DNA"/>
</dbReference>
<dbReference type="AlphaFoldDB" id="A0A3P7NTG9"/>
<gene>
    <name evidence="1" type="ORF">DILT_LOCUS8040</name>
</gene>
<dbReference type="OrthoDB" id="6269034at2759"/>
<reference evidence="1 2" key="1">
    <citation type="submission" date="2018-11" db="EMBL/GenBank/DDBJ databases">
        <authorList>
            <consortium name="Pathogen Informatics"/>
        </authorList>
    </citation>
    <scope>NUCLEOTIDE SEQUENCE [LARGE SCALE GENOMIC DNA]</scope>
</reference>
<keyword evidence="2" id="KW-1185">Reference proteome</keyword>
<protein>
    <recommendedName>
        <fullName evidence="3">Receptor ligand binding region domain-containing protein</fullName>
    </recommendedName>
</protein>
<accession>A0A3P7NTG9</accession>